<protein>
    <recommendedName>
        <fullName evidence="3">Thiamine thiazole synthase</fullName>
    </recommendedName>
    <alternativeName>
        <fullName evidence="3">Thiazole biosynthetic enzyme</fullName>
        <ecNumber evidence="3">2.4.2.60</ecNumber>
    </alternativeName>
</protein>
<dbReference type="GO" id="GO:0052837">
    <property type="term" value="P:thiazole biosynthetic process"/>
    <property type="evidence" value="ECO:0007669"/>
    <property type="project" value="UniProtKB-UniRule"/>
</dbReference>
<dbReference type="InterPro" id="IPR027495">
    <property type="entry name" value="Sti35"/>
</dbReference>
<feature type="region of interest" description="Disordered" evidence="4">
    <location>
        <begin position="251"/>
        <end position="277"/>
    </location>
</feature>
<dbReference type="PANTHER" id="PTHR43422">
    <property type="entry name" value="THIAMINE THIAZOLE SYNTHASE"/>
    <property type="match status" value="1"/>
</dbReference>
<dbReference type="GO" id="GO:0005506">
    <property type="term" value="F:iron ion binding"/>
    <property type="evidence" value="ECO:0007669"/>
    <property type="project" value="UniProtKB-UniRule"/>
</dbReference>
<dbReference type="InterPro" id="IPR002922">
    <property type="entry name" value="Thi4_fam"/>
</dbReference>
<feature type="binding site" evidence="3">
    <location>
        <begin position="317"/>
        <end position="319"/>
    </location>
    <ligand>
        <name>substrate</name>
    </ligand>
</feature>
<comment type="subcellular location">
    <subcellularLocation>
        <location evidence="3">Cytoplasm</location>
    </subcellularLocation>
    <subcellularLocation>
        <location evidence="3">Nucleus</location>
    </subcellularLocation>
</comment>
<dbReference type="EC" id="2.4.2.60" evidence="3"/>
<feature type="binding site" evidence="3">
    <location>
        <position position="84"/>
    </location>
    <ligand>
        <name>substrate</name>
    </ligand>
</feature>
<evidence type="ECO:0000256" key="1">
    <source>
        <dbReference type="ARBA" id="ARBA00022679"/>
    </source>
</evidence>
<proteinExistence type="inferred from homology"/>
<keyword evidence="3" id="KW-0784">Thiamine biosynthesis</keyword>
<dbReference type="GO" id="GO:0005829">
    <property type="term" value="C:cytosol"/>
    <property type="evidence" value="ECO:0007669"/>
    <property type="project" value="UniProtKB-UniRule"/>
</dbReference>
<dbReference type="EMBL" id="JAGSYN010000277">
    <property type="protein sequence ID" value="KAG7660516.1"/>
    <property type="molecule type" value="Genomic_DNA"/>
</dbReference>
<name>A0A8J5Q4V3_9ASCO</name>
<organism evidence="5 6">
    <name type="scientific">[Candida] subhashii</name>
    <dbReference type="NCBI Taxonomy" id="561895"/>
    <lineage>
        <taxon>Eukaryota</taxon>
        <taxon>Fungi</taxon>
        <taxon>Dikarya</taxon>
        <taxon>Ascomycota</taxon>
        <taxon>Saccharomycotina</taxon>
        <taxon>Pichiomycetes</taxon>
        <taxon>Debaryomycetaceae</taxon>
        <taxon>Spathaspora</taxon>
    </lineage>
</organism>
<dbReference type="AlphaFoldDB" id="A0A8J5Q4V3"/>
<keyword evidence="3" id="KW-0479">Metal-binding</keyword>
<comment type="similarity">
    <text evidence="3">Belongs to the THI4 family.</text>
</comment>
<dbReference type="PANTHER" id="PTHR43422:SF3">
    <property type="entry name" value="THIAMINE THIAZOLE SYNTHASE"/>
    <property type="match status" value="1"/>
</dbReference>
<gene>
    <name evidence="3" type="primary">THI4</name>
    <name evidence="5" type="ORF">J8A68_005935</name>
</gene>
<keyword evidence="2 3" id="KW-0520">NAD</keyword>
<dbReference type="NCBIfam" id="TIGR00292">
    <property type="entry name" value="sulfide-dependent adenosine diphosphate thiazole synthase"/>
    <property type="match status" value="1"/>
</dbReference>
<keyword evidence="1 3" id="KW-0808">Transferase</keyword>
<comment type="catalytic activity">
    <reaction evidence="3">
        <text>[ADP-thiazole synthase]-L-cysteine + glycine + NAD(+) = [ADP-thiazole synthase]-dehydroalanine + ADP-5-ethyl-4-methylthiazole-2-carboxylate + nicotinamide + 3 H2O + 2 H(+)</text>
        <dbReference type="Rhea" id="RHEA:55708"/>
        <dbReference type="Rhea" id="RHEA-COMP:14264"/>
        <dbReference type="Rhea" id="RHEA-COMP:14265"/>
        <dbReference type="ChEBI" id="CHEBI:15377"/>
        <dbReference type="ChEBI" id="CHEBI:15378"/>
        <dbReference type="ChEBI" id="CHEBI:17154"/>
        <dbReference type="ChEBI" id="CHEBI:29950"/>
        <dbReference type="ChEBI" id="CHEBI:57305"/>
        <dbReference type="ChEBI" id="CHEBI:57540"/>
        <dbReference type="ChEBI" id="CHEBI:90873"/>
        <dbReference type="ChEBI" id="CHEBI:139151"/>
        <dbReference type="EC" id="2.4.2.60"/>
    </reaction>
</comment>
<feature type="binding site" evidence="3">
    <location>
        <position position="113"/>
    </location>
    <ligand>
        <name>substrate</name>
    </ligand>
</feature>
<evidence type="ECO:0000313" key="5">
    <source>
        <dbReference type="EMBL" id="KAG7660516.1"/>
    </source>
</evidence>
<evidence type="ECO:0000256" key="3">
    <source>
        <dbReference type="HAMAP-Rule" id="MF_03158"/>
    </source>
</evidence>
<dbReference type="GO" id="GO:0160205">
    <property type="term" value="F:cysteine-dependent adenosine diphosphate thiazole synthase activity"/>
    <property type="evidence" value="ECO:0007669"/>
    <property type="project" value="UniProtKB-EC"/>
</dbReference>
<dbReference type="HAMAP" id="MF_03158">
    <property type="entry name" value="THI4"/>
    <property type="match status" value="1"/>
</dbReference>
<feature type="binding site" evidence="3">
    <location>
        <position position="215"/>
    </location>
    <ligand>
        <name>substrate</name>
    </ligand>
</feature>
<evidence type="ECO:0000256" key="4">
    <source>
        <dbReference type="SAM" id="MobiDB-lite"/>
    </source>
</evidence>
<keyword evidence="3" id="KW-0539">Nucleus</keyword>
<comment type="caution">
    <text evidence="5">The sequence shown here is derived from an EMBL/GenBank/DDBJ whole genome shotgun (WGS) entry which is preliminary data.</text>
</comment>
<accession>A0A8J5Q4V3</accession>
<keyword evidence="6" id="KW-1185">Reference proteome</keyword>
<evidence type="ECO:0000313" key="6">
    <source>
        <dbReference type="Proteomes" id="UP000694255"/>
    </source>
</evidence>
<dbReference type="GO" id="GO:0009228">
    <property type="term" value="P:thiamine biosynthetic process"/>
    <property type="evidence" value="ECO:0007669"/>
    <property type="project" value="UniProtKB-UniRule"/>
</dbReference>
<feature type="binding site" evidence="3">
    <location>
        <begin position="105"/>
        <end position="106"/>
    </location>
    <ligand>
        <name>substrate</name>
    </ligand>
</feature>
<feature type="binding site" evidence="3">
    <location>
        <position position="178"/>
    </location>
    <ligand>
        <name>substrate</name>
    </ligand>
</feature>
<feature type="binding site" evidence="3">
    <location>
        <position position="230"/>
    </location>
    <ligand>
        <name>substrate</name>
    </ligand>
</feature>
<comment type="cofactor">
    <cofactor evidence="3">
        <name>Fe cation</name>
        <dbReference type="ChEBI" id="CHEBI:24875"/>
    </cofactor>
    <text evidence="3">Binds 1 Fe cation per subunit.</text>
</comment>
<keyword evidence="3" id="KW-0408">Iron</keyword>
<evidence type="ECO:0000256" key="2">
    <source>
        <dbReference type="ARBA" id="ARBA00023027"/>
    </source>
</evidence>
<comment type="function">
    <text evidence="3">Involved in biosynthesis of the thiamine precursor thiazole. Catalyzes the conversion of NAD and glycine to adenosine diphosphate 5-(2-hydroxyethyl)-4-methylthiazole-2-carboxylic acid (ADT), an adenylated thiazole intermediate. The reaction includes an iron-dependent sulfide transfer from a conserved cysteine residue of the protein to a thiazole intermediate. The enzyme can only undergo a single turnover, which suggests it is a suicide enzyme. May have additional roles in adaptation to various stress conditions and in DNA damage tolerance.</text>
</comment>
<dbReference type="Proteomes" id="UP000694255">
    <property type="component" value="Unassembled WGS sequence"/>
</dbReference>
<sequence length="354" mass="38191">MAPPTMLQAAATETHFKLATSNENTIQLTSEEQDNSKVKFANWDNFKFAPIRESTVSRAMTRRYFADLDKYTESDVVIIGAGSAGLSAAYVLAKNRPDLKIAIIEASVSPGGGCWLGGQLFSAMVLRKPANIFLDDLKIAYEDEGDYVVVKHAALFMSTLLSKVLEFPNIKLFNATAVEDLITRRDETTGELRIAGVVTNWTLVALNHDTQSCMDPNTINCNVVLSTTGHDGPFGAFCAKRLEELGKAPKDLTQGFKPRSEQQQAPATAPADGFQLGGMRGLDMNKAEDAIVKGTREVVPGLVVAGMELAEVDGSNRMGPTFGAMALSGVKAAEAVLNSIDYRQKQNQTGYGSK</sequence>
<feature type="binding site" evidence="3">
    <location>
        <position position="307"/>
    </location>
    <ligand>
        <name>substrate</name>
    </ligand>
</feature>
<feature type="modified residue" description="2,3-didehydroalanine (Cys)" evidence="3">
    <location>
        <position position="213"/>
    </location>
</feature>
<dbReference type="GO" id="GO:0005634">
    <property type="term" value="C:nucleus"/>
    <property type="evidence" value="ECO:0007669"/>
    <property type="project" value="UniProtKB-SubCell"/>
</dbReference>
<comment type="PTM">
    <text evidence="3">During the catalytic reaction, a sulfide is transferred from Cys-213 to a reaction intermediate, generating a dehydroalanine residue.</text>
</comment>
<keyword evidence="3" id="KW-0963">Cytoplasm</keyword>
<reference evidence="5 6" key="1">
    <citation type="journal article" date="2021" name="DNA Res.">
        <title>Genome analysis of Candida subhashii reveals its hybrid nature and dual mitochondrial genome conformations.</title>
        <authorList>
            <person name="Mixao V."/>
            <person name="Hegedusova E."/>
            <person name="Saus E."/>
            <person name="Pryszcz L.P."/>
            <person name="Cillingova A."/>
            <person name="Nosek J."/>
            <person name="Gabaldon T."/>
        </authorList>
    </citation>
    <scope>NUCLEOTIDE SEQUENCE [LARGE SCALE GENOMIC DNA]</scope>
    <source>
        <strain evidence="5 6">CBS 10753</strain>
    </source>
</reference>
<dbReference type="OrthoDB" id="410463at2759"/>
<comment type="subunit">
    <text evidence="3">Homooctamer.</text>
</comment>
<dbReference type="Pfam" id="PF01946">
    <property type="entry name" value="Thi4"/>
    <property type="match status" value="2"/>
</dbReference>